<organism evidence="2 3">
    <name type="scientific">Pseudomonas hefeiensis</name>
    <dbReference type="NCBI Taxonomy" id="2738125"/>
    <lineage>
        <taxon>Bacteria</taxon>
        <taxon>Pseudomonadati</taxon>
        <taxon>Pseudomonadota</taxon>
        <taxon>Gammaproteobacteria</taxon>
        <taxon>Pseudomonadales</taxon>
        <taxon>Pseudomonadaceae</taxon>
        <taxon>Pseudomonas</taxon>
    </lineage>
</organism>
<evidence type="ECO:0000313" key="3">
    <source>
        <dbReference type="Proteomes" id="UP001230339"/>
    </source>
</evidence>
<reference evidence="2 3" key="1">
    <citation type="submission" date="2023-02" db="EMBL/GenBank/DDBJ databases">
        <title>Evolution of Hrp T3SS in non-pathogenic Pseudomonas fluorescens.</title>
        <authorList>
            <person name="Liao K."/>
            <person name="Wei H."/>
            <person name="Gu Y."/>
        </authorList>
    </citation>
    <scope>NUCLEOTIDE SEQUENCE [LARGE SCALE GENOMIC DNA]</scope>
    <source>
        <strain evidence="2 3">FP205</strain>
    </source>
</reference>
<keyword evidence="3" id="KW-1185">Reference proteome</keyword>
<gene>
    <name evidence="2" type="ORF">PSH57_11730</name>
</gene>
<sequence>MSRRQGGTLSSRYRSNGYAHYPSGKRRVDFSKKTKNKKTALFISETIAVFPK</sequence>
<dbReference type="EMBL" id="CP117449">
    <property type="protein sequence ID" value="WLH14912.1"/>
    <property type="molecule type" value="Genomic_DNA"/>
</dbReference>
<dbReference type="RefSeq" id="WP_305389638.1">
    <property type="nucleotide sequence ID" value="NZ_CP117426.1"/>
</dbReference>
<name>A0ABY9GH88_9PSED</name>
<evidence type="ECO:0000313" key="2">
    <source>
        <dbReference type="EMBL" id="WLH14912.1"/>
    </source>
</evidence>
<accession>A0ABY9GH88</accession>
<feature type="compositionally biased region" description="Polar residues" evidence="1">
    <location>
        <begin position="1"/>
        <end position="14"/>
    </location>
</feature>
<protein>
    <submittedName>
        <fullName evidence="2">Uncharacterized protein</fullName>
    </submittedName>
</protein>
<feature type="region of interest" description="Disordered" evidence="1">
    <location>
        <begin position="1"/>
        <end position="35"/>
    </location>
</feature>
<dbReference type="Proteomes" id="UP001230339">
    <property type="component" value="Chromosome"/>
</dbReference>
<proteinExistence type="predicted"/>
<evidence type="ECO:0000256" key="1">
    <source>
        <dbReference type="SAM" id="MobiDB-lite"/>
    </source>
</evidence>